<accession>A0AAW0JGC8</accession>
<evidence type="ECO:0000313" key="1">
    <source>
        <dbReference type="EMBL" id="KAK7825698.1"/>
    </source>
</evidence>
<evidence type="ECO:0000313" key="2">
    <source>
        <dbReference type="Proteomes" id="UP001488838"/>
    </source>
</evidence>
<protein>
    <submittedName>
        <fullName evidence="1">Uncharacterized protein</fullName>
    </submittedName>
</protein>
<comment type="caution">
    <text evidence="1">The sequence shown here is derived from an EMBL/GenBank/DDBJ whole genome shotgun (WGS) entry which is preliminary data.</text>
</comment>
<dbReference type="Proteomes" id="UP001488838">
    <property type="component" value="Unassembled WGS sequence"/>
</dbReference>
<organism evidence="1 2">
    <name type="scientific">Myodes glareolus</name>
    <name type="common">Bank vole</name>
    <name type="synonym">Clethrionomys glareolus</name>
    <dbReference type="NCBI Taxonomy" id="447135"/>
    <lineage>
        <taxon>Eukaryota</taxon>
        <taxon>Metazoa</taxon>
        <taxon>Chordata</taxon>
        <taxon>Craniata</taxon>
        <taxon>Vertebrata</taxon>
        <taxon>Euteleostomi</taxon>
        <taxon>Mammalia</taxon>
        <taxon>Eutheria</taxon>
        <taxon>Euarchontoglires</taxon>
        <taxon>Glires</taxon>
        <taxon>Rodentia</taxon>
        <taxon>Myomorpha</taxon>
        <taxon>Muroidea</taxon>
        <taxon>Cricetidae</taxon>
        <taxon>Arvicolinae</taxon>
        <taxon>Myodes</taxon>
    </lineage>
</organism>
<proteinExistence type="predicted"/>
<dbReference type="EMBL" id="JBBHLL010000038">
    <property type="protein sequence ID" value="KAK7825698.1"/>
    <property type="molecule type" value="Genomic_DNA"/>
</dbReference>
<dbReference type="AlphaFoldDB" id="A0AAW0JGC8"/>
<name>A0AAW0JGC8_MYOGA</name>
<reference evidence="1 2" key="1">
    <citation type="journal article" date="2023" name="bioRxiv">
        <title>Conserved and derived expression patterns and positive selection on dental genes reveal complex evolutionary context of ever-growing rodent molars.</title>
        <authorList>
            <person name="Calamari Z.T."/>
            <person name="Song A."/>
            <person name="Cohen E."/>
            <person name="Akter M."/>
            <person name="Roy R.D."/>
            <person name="Hallikas O."/>
            <person name="Christensen M.M."/>
            <person name="Li P."/>
            <person name="Marangoni P."/>
            <person name="Jernvall J."/>
            <person name="Klein O.D."/>
        </authorList>
    </citation>
    <scope>NUCLEOTIDE SEQUENCE [LARGE SCALE GENOMIC DNA]</scope>
    <source>
        <strain evidence="1">V071</strain>
    </source>
</reference>
<keyword evidence="2" id="KW-1185">Reference proteome</keyword>
<sequence>MTLSKTKQTQFPQKWKGCNETLGTELDRNFTVALVGRCRKEVVSLLTAEFPAKRLIFVSSEMHVEIYWKGSE</sequence>
<gene>
    <name evidence="1" type="ORF">U0070_012943</name>
</gene>